<dbReference type="Pfam" id="PF08445">
    <property type="entry name" value="FR47"/>
    <property type="match status" value="1"/>
</dbReference>
<dbReference type="InterPro" id="IPR013653">
    <property type="entry name" value="GCN5-like_dom"/>
</dbReference>
<gene>
    <name evidence="3" type="ORF">M0638_22875</name>
</gene>
<evidence type="ECO:0000313" key="4">
    <source>
        <dbReference type="Proteomes" id="UP001139516"/>
    </source>
</evidence>
<dbReference type="AlphaFoldDB" id="A0A9X1YBT0"/>
<dbReference type="RefSeq" id="WP_248669276.1">
    <property type="nucleotide sequence ID" value="NZ_JALPRX010000111.1"/>
</dbReference>
<dbReference type="SUPFAM" id="SSF55729">
    <property type="entry name" value="Acyl-CoA N-acyltransferases (Nat)"/>
    <property type="match status" value="1"/>
</dbReference>
<dbReference type="Gene3D" id="3.40.630.30">
    <property type="match status" value="1"/>
</dbReference>
<feature type="region of interest" description="Disordered" evidence="1">
    <location>
        <begin position="69"/>
        <end position="89"/>
    </location>
</feature>
<proteinExistence type="predicted"/>
<dbReference type="GO" id="GO:0016747">
    <property type="term" value="F:acyltransferase activity, transferring groups other than amino-acyl groups"/>
    <property type="evidence" value="ECO:0007669"/>
    <property type="project" value="InterPro"/>
</dbReference>
<feature type="domain" description="N-acetyltransferase" evidence="2">
    <location>
        <begin position="118"/>
        <end position="213"/>
    </location>
</feature>
<evidence type="ECO:0000313" key="3">
    <source>
        <dbReference type="EMBL" id="MCK8787221.1"/>
    </source>
</evidence>
<feature type="compositionally biased region" description="Basic and acidic residues" evidence="1">
    <location>
        <begin position="69"/>
        <end position="78"/>
    </location>
</feature>
<comment type="caution">
    <text evidence="3">The sequence shown here is derived from an EMBL/GenBank/DDBJ whole genome shotgun (WGS) entry which is preliminary data.</text>
</comment>
<dbReference type="InterPro" id="IPR000182">
    <property type="entry name" value="GNAT_dom"/>
</dbReference>
<sequence length="231" mass="24066">MISIRRARPADAVAIGAVHVATWRSAYAGILPPEFLARLSVVREAAGYEQAMRQRRDGHAIFVAVANGDDLHPDRAPDRPAGGDPAGGASMGGASMGGALIGGPAPGGSPGRAGGAPGSVVGFACGGRCRRARLADGEIEMLYVLDDYRDRGIGRRLLRAMSAHLAAVGCRSAALWVLRDNPARWFYTRLGGRLVAQEGLRYAGTVVDQVAVAWSPIESLLTATAPAREGS</sequence>
<reference evidence="3" key="1">
    <citation type="submission" date="2022-04" db="EMBL/GenBank/DDBJ databases">
        <title>Roseomonas acroporae sp. nov., isolated from coral Acropora digitifera.</title>
        <authorList>
            <person name="Sun H."/>
        </authorList>
    </citation>
    <scope>NUCLEOTIDE SEQUENCE</scope>
    <source>
        <strain evidence="3">NAR14</strain>
    </source>
</reference>
<name>A0A9X1YBT0_9PROT</name>
<keyword evidence="4" id="KW-1185">Reference proteome</keyword>
<accession>A0A9X1YBT0</accession>
<protein>
    <submittedName>
        <fullName evidence="3">GNAT family N-acetyltransferase</fullName>
    </submittedName>
</protein>
<evidence type="ECO:0000256" key="1">
    <source>
        <dbReference type="SAM" id="MobiDB-lite"/>
    </source>
</evidence>
<organism evidence="3 4">
    <name type="scientific">Roseomonas acroporae</name>
    <dbReference type="NCBI Taxonomy" id="2937791"/>
    <lineage>
        <taxon>Bacteria</taxon>
        <taxon>Pseudomonadati</taxon>
        <taxon>Pseudomonadota</taxon>
        <taxon>Alphaproteobacteria</taxon>
        <taxon>Acetobacterales</taxon>
        <taxon>Roseomonadaceae</taxon>
        <taxon>Roseomonas</taxon>
    </lineage>
</organism>
<dbReference type="PROSITE" id="PS51186">
    <property type="entry name" value="GNAT"/>
    <property type="match status" value="1"/>
</dbReference>
<dbReference type="CDD" id="cd04301">
    <property type="entry name" value="NAT_SF"/>
    <property type="match status" value="1"/>
</dbReference>
<dbReference type="EMBL" id="JALPRX010000111">
    <property type="protein sequence ID" value="MCK8787221.1"/>
    <property type="molecule type" value="Genomic_DNA"/>
</dbReference>
<evidence type="ECO:0000259" key="2">
    <source>
        <dbReference type="PROSITE" id="PS51186"/>
    </source>
</evidence>
<dbReference type="InterPro" id="IPR016181">
    <property type="entry name" value="Acyl_CoA_acyltransferase"/>
</dbReference>
<dbReference type="Proteomes" id="UP001139516">
    <property type="component" value="Unassembled WGS sequence"/>
</dbReference>